<feature type="compositionally biased region" description="Pro residues" evidence="1">
    <location>
        <begin position="51"/>
        <end position="62"/>
    </location>
</feature>
<feature type="compositionally biased region" description="Pro residues" evidence="1">
    <location>
        <begin position="24"/>
        <end position="39"/>
    </location>
</feature>
<dbReference type="Proteomes" id="UP001499841">
    <property type="component" value="Unassembled WGS sequence"/>
</dbReference>
<dbReference type="EMBL" id="BAABBA010000020">
    <property type="protein sequence ID" value="GAA4289012.1"/>
    <property type="molecule type" value="Genomic_DNA"/>
</dbReference>
<keyword evidence="2" id="KW-0472">Membrane</keyword>
<evidence type="ECO:0000313" key="3">
    <source>
        <dbReference type="EMBL" id="GAA4289012.1"/>
    </source>
</evidence>
<keyword evidence="4" id="KW-1185">Reference proteome</keyword>
<comment type="caution">
    <text evidence="3">The sequence shown here is derived from an EMBL/GenBank/DDBJ whole genome shotgun (WGS) entry which is preliminary data.</text>
</comment>
<sequence length="287" mass="29131">MAQTPPEGPDERLRSSGAPGQEPGQPPYGPPSGQPPYGPPSGQAPYGSPSGQPPYGPPPGQPPYGQAALAPQPERRNTWLVPAIIGLAIVLVVGAVVFMLTRTGTGTTTAEPGAGASATEPATAPTDGATAGEAPGEAATAAPTEDTREVSGEPLEPRVDAEVVGTSFVLSDAGWAEHAPGLAAGAREALAGTYTNGTVEVPVTAAAFDSIEAQDSYSEQLTASLKDEGAQLLSDGPVYPDSTGHHWAYQHADGATTTVVWRTDDGVVLTLTGDSEAVPEIYSNMLI</sequence>
<keyword evidence="2" id="KW-1133">Transmembrane helix</keyword>
<feature type="compositionally biased region" description="Low complexity" evidence="1">
    <location>
        <begin position="106"/>
        <end position="144"/>
    </location>
</feature>
<feature type="region of interest" description="Disordered" evidence="1">
    <location>
        <begin position="1"/>
        <end position="71"/>
    </location>
</feature>
<protein>
    <submittedName>
        <fullName evidence="3">Uncharacterized protein</fullName>
    </submittedName>
</protein>
<reference evidence="4" key="1">
    <citation type="journal article" date="2019" name="Int. J. Syst. Evol. Microbiol.">
        <title>The Global Catalogue of Microorganisms (GCM) 10K type strain sequencing project: providing services to taxonomists for standard genome sequencing and annotation.</title>
        <authorList>
            <consortium name="The Broad Institute Genomics Platform"/>
            <consortium name="The Broad Institute Genome Sequencing Center for Infectious Disease"/>
            <person name="Wu L."/>
            <person name="Ma J."/>
        </authorList>
    </citation>
    <scope>NUCLEOTIDE SEQUENCE [LARGE SCALE GENOMIC DNA]</scope>
    <source>
        <strain evidence="4">JCM 17459</strain>
    </source>
</reference>
<feature type="compositionally biased region" description="Basic and acidic residues" evidence="1">
    <location>
        <begin position="145"/>
        <end position="159"/>
    </location>
</feature>
<feature type="region of interest" description="Disordered" evidence="1">
    <location>
        <begin position="106"/>
        <end position="159"/>
    </location>
</feature>
<organism evidence="3 4">
    <name type="scientific">Georgenia daeguensis</name>
    <dbReference type="NCBI Taxonomy" id="908355"/>
    <lineage>
        <taxon>Bacteria</taxon>
        <taxon>Bacillati</taxon>
        <taxon>Actinomycetota</taxon>
        <taxon>Actinomycetes</taxon>
        <taxon>Micrococcales</taxon>
        <taxon>Bogoriellaceae</taxon>
        <taxon>Georgenia</taxon>
    </lineage>
</organism>
<feature type="transmembrane region" description="Helical" evidence="2">
    <location>
        <begin position="79"/>
        <end position="100"/>
    </location>
</feature>
<evidence type="ECO:0000313" key="4">
    <source>
        <dbReference type="Proteomes" id="UP001499841"/>
    </source>
</evidence>
<evidence type="ECO:0000256" key="2">
    <source>
        <dbReference type="SAM" id="Phobius"/>
    </source>
</evidence>
<gene>
    <name evidence="3" type="ORF">GCM10022262_33730</name>
</gene>
<keyword evidence="2" id="KW-0812">Transmembrane</keyword>
<proteinExistence type="predicted"/>
<evidence type="ECO:0000256" key="1">
    <source>
        <dbReference type="SAM" id="MobiDB-lite"/>
    </source>
</evidence>
<dbReference type="RefSeq" id="WP_345043755.1">
    <property type="nucleotide sequence ID" value="NZ_BAABBA010000020.1"/>
</dbReference>
<feature type="compositionally biased region" description="Low complexity" evidence="1">
    <location>
        <begin position="40"/>
        <end position="50"/>
    </location>
</feature>
<name>A0ABP8EYW5_9MICO</name>
<accession>A0ABP8EYW5</accession>